<dbReference type="EMBL" id="VEPZ02000941">
    <property type="protein sequence ID" value="KAE8708456.1"/>
    <property type="molecule type" value="Genomic_DNA"/>
</dbReference>
<keyword evidence="2" id="KW-1185">Reference proteome</keyword>
<evidence type="ECO:0000313" key="2">
    <source>
        <dbReference type="Proteomes" id="UP000436088"/>
    </source>
</evidence>
<comment type="caution">
    <text evidence="1">The sequence shown here is derived from an EMBL/GenBank/DDBJ whole genome shotgun (WGS) entry which is preliminary data.</text>
</comment>
<organism evidence="1 2">
    <name type="scientific">Hibiscus syriacus</name>
    <name type="common">Rose of Sharon</name>
    <dbReference type="NCBI Taxonomy" id="106335"/>
    <lineage>
        <taxon>Eukaryota</taxon>
        <taxon>Viridiplantae</taxon>
        <taxon>Streptophyta</taxon>
        <taxon>Embryophyta</taxon>
        <taxon>Tracheophyta</taxon>
        <taxon>Spermatophyta</taxon>
        <taxon>Magnoliopsida</taxon>
        <taxon>eudicotyledons</taxon>
        <taxon>Gunneridae</taxon>
        <taxon>Pentapetalae</taxon>
        <taxon>rosids</taxon>
        <taxon>malvids</taxon>
        <taxon>Malvales</taxon>
        <taxon>Malvaceae</taxon>
        <taxon>Malvoideae</taxon>
        <taxon>Hibiscus</taxon>
    </lineage>
</organism>
<proteinExistence type="predicted"/>
<dbReference type="AlphaFoldDB" id="A0A6A3AVR6"/>
<protein>
    <submittedName>
        <fullName evidence="1">Uncharacterized protein</fullName>
    </submittedName>
</protein>
<accession>A0A6A3AVR6</accession>
<dbReference type="Proteomes" id="UP000436088">
    <property type="component" value="Unassembled WGS sequence"/>
</dbReference>
<reference evidence="1" key="1">
    <citation type="submission" date="2019-09" db="EMBL/GenBank/DDBJ databases">
        <title>Draft genome information of white flower Hibiscus syriacus.</title>
        <authorList>
            <person name="Kim Y.-M."/>
        </authorList>
    </citation>
    <scope>NUCLEOTIDE SEQUENCE [LARGE SCALE GENOMIC DNA]</scope>
    <source>
        <strain evidence="1">YM2019G1</strain>
    </source>
</reference>
<sequence length="203" mass="21964">MATSAIYLAHARHNRGLLSRVLNGVTSWNATNPRHVSAFKNLITGSTSSAAAAAIDSFLILVLPGVPLLLVPALIGGTRYFNGDSRPEACHQGVARNLQHGGGSSLPYDKAAIDFRGPRAKLNFPFPDINSTPAAATGTVTPKITSAHEINNRWMTEEKDKVSMETDRGKGLEDEIQQWMMTEFDGDNYCWDSTVTTGNANTF</sequence>
<gene>
    <name evidence="1" type="ORF">F3Y22_tig00110339pilonHSYRG00070</name>
</gene>
<evidence type="ECO:0000313" key="1">
    <source>
        <dbReference type="EMBL" id="KAE8708456.1"/>
    </source>
</evidence>
<name>A0A6A3AVR6_HIBSY</name>